<accession>A0A1G2BKI7</accession>
<proteinExistence type="predicted"/>
<sequence length="220" mass="25511">MNPENIKPRPEKPLIELEQKIEAEIKKRVMEFLEKGKPNWDVPHTLQVVDWMKQLLTHEGGNGRVLIPAAYFHDIGYSLTNVAGKKVTAWQKILDVKKEHAVLGAQKAEEILRELGGFSEEEIKEIVRLVLVHDNLWEMPNKEFTADGFNDLMIVEADSLGMIDPALPQNFSPKDRRKFIEEEFVPQRLPLFRSEFGQAKVQELLQATNEQLERRFKEEE</sequence>
<dbReference type="InterPro" id="IPR006675">
    <property type="entry name" value="HDIG_dom"/>
</dbReference>
<dbReference type="NCBIfam" id="TIGR00277">
    <property type="entry name" value="HDIG"/>
    <property type="match status" value="1"/>
</dbReference>
<dbReference type="STRING" id="1798550.A2927_02510"/>
<evidence type="ECO:0000313" key="3">
    <source>
        <dbReference type="Proteomes" id="UP000178849"/>
    </source>
</evidence>
<dbReference type="Proteomes" id="UP000178849">
    <property type="component" value="Unassembled WGS sequence"/>
</dbReference>
<dbReference type="AlphaFoldDB" id="A0A1G2BKI7"/>
<evidence type="ECO:0000313" key="2">
    <source>
        <dbReference type="EMBL" id="OGY89681.1"/>
    </source>
</evidence>
<dbReference type="InterPro" id="IPR006674">
    <property type="entry name" value="HD_domain"/>
</dbReference>
<name>A0A1G2BKI7_9BACT</name>
<reference evidence="2 3" key="1">
    <citation type="journal article" date="2016" name="Nat. Commun.">
        <title>Thousands of microbial genomes shed light on interconnected biogeochemical processes in an aquifer system.</title>
        <authorList>
            <person name="Anantharaman K."/>
            <person name="Brown C.T."/>
            <person name="Hug L.A."/>
            <person name="Sharon I."/>
            <person name="Castelle C.J."/>
            <person name="Probst A.J."/>
            <person name="Thomas B.C."/>
            <person name="Singh A."/>
            <person name="Wilkins M.J."/>
            <person name="Karaoz U."/>
            <person name="Brodie E.L."/>
            <person name="Williams K.H."/>
            <person name="Hubbard S.S."/>
            <person name="Banfield J.F."/>
        </authorList>
    </citation>
    <scope>NUCLEOTIDE SEQUENCE [LARGE SCALE GENOMIC DNA]</scope>
</reference>
<dbReference type="InterPro" id="IPR003607">
    <property type="entry name" value="HD/PDEase_dom"/>
</dbReference>
<comment type="caution">
    <text evidence="2">The sequence shown here is derived from an EMBL/GenBank/DDBJ whole genome shotgun (WGS) entry which is preliminary data.</text>
</comment>
<evidence type="ECO:0000259" key="1">
    <source>
        <dbReference type="Pfam" id="PF01966"/>
    </source>
</evidence>
<dbReference type="Pfam" id="PF01966">
    <property type="entry name" value="HD"/>
    <property type="match status" value="1"/>
</dbReference>
<organism evidence="2 3">
    <name type="scientific">Candidatus Komeilibacteria bacterium RIFCSPLOWO2_01_FULL_45_10</name>
    <dbReference type="NCBI Taxonomy" id="1798550"/>
    <lineage>
        <taxon>Bacteria</taxon>
        <taxon>Candidatus Komeiliibacteriota</taxon>
    </lineage>
</organism>
<dbReference type="SUPFAM" id="SSF109604">
    <property type="entry name" value="HD-domain/PDEase-like"/>
    <property type="match status" value="1"/>
</dbReference>
<dbReference type="EMBL" id="MHKL01000010">
    <property type="protein sequence ID" value="OGY89681.1"/>
    <property type="molecule type" value="Genomic_DNA"/>
</dbReference>
<dbReference type="Gene3D" id="1.10.3210.10">
    <property type="entry name" value="Hypothetical protein af1432"/>
    <property type="match status" value="1"/>
</dbReference>
<gene>
    <name evidence="2" type="ORF">A2927_02510</name>
</gene>
<protein>
    <recommendedName>
        <fullName evidence="1">HD domain-containing protein</fullName>
    </recommendedName>
</protein>
<feature type="domain" description="HD" evidence="1">
    <location>
        <begin position="44"/>
        <end position="140"/>
    </location>
</feature>
<dbReference type="CDD" id="cd00077">
    <property type="entry name" value="HDc"/>
    <property type="match status" value="1"/>
</dbReference>